<sequence>MSKNAIIIGGGIGGLAAAIGLRRAGFAVEIFERSPELKEVGSGISLWRNALVALDRLGVLDVAKSRGVAGQKGGFRTPDGKMLLEMKAGAHGDTTAEGIILLLHRAELLSLLLDAVGRDTVTVGTRCVGIDQTERGVTARFENGREVSGDLLIGADGLRSVVRESLFGPAKPNYAGYTTWRAIVPFDISRLSPGETWGRGKRFGQWGMANDRAYWYATQTASEGQGDPPHGRKQGLLDLFRCWHPPVEDLIEATDESAILHNDVYDRPALSRWSVGHASLLGDAAHPMTPDMGQGACQAIEDAVILADCLQANSDIPQALRDYEVRRIPRTSRVVRESRRAAWIAQWSNPLACRFRAALLRSHYVAREQAKQMAWMITPQV</sequence>
<reference evidence="6" key="1">
    <citation type="submission" date="2024-05" db="EMBL/GenBank/DDBJ databases">
        <title>Planctomycetes of the genus Singulisphaera possess chitinolytic capabilities.</title>
        <authorList>
            <person name="Ivanova A."/>
        </authorList>
    </citation>
    <scope>NUCLEOTIDE SEQUENCE</scope>
    <source>
        <strain evidence="6">Ch08T</strain>
    </source>
</reference>
<dbReference type="Gene3D" id="3.50.50.60">
    <property type="entry name" value="FAD/NAD(P)-binding domain"/>
    <property type="match status" value="1"/>
</dbReference>
<dbReference type="InterPro" id="IPR036188">
    <property type="entry name" value="FAD/NAD-bd_sf"/>
</dbReference>
<keyword evidence="6" id="KW-0503">Monooxygenase</keyword>
<dbReference type="AlphaFoldDB" id="A0AAU7CLD5"/>
<name>A0AAU7CLD5_9BACT</name>
<keyword evidence="3" id="KW-0274">FAD</keyword>
<organism evidence="6">
    <name type="scientific">Singulisphaera sp. Ch08</name>
    <dbReference type="NCBI Taxonomy" id="3120278"/>
    <lineage>
        <taxon>Bacteria</taxon>
        <taxon>Pseudomonadati</taxon>
        <taxon>Planctomycetota</taxon>
        <taxon>Planctomycetia</taxon>
        <taxon>Isosphaerales</taxon>
        <taxon>Isosphaeraceae</taxon>
        <taxon>Singulisphaera</taxon>
    </lineage>
</organism>
<proteinExistence type="predicted"/>
<evidence type="ECO:0000256" key="4">
    <source>
        <dbReference type="ARBA" id="ARBA00023002"/>
    </source>
</evidence>
<accession>A0AAU7CLD5</accession>
<keyword evidence="2" id="KW-0285">Flavoprotein</keyword>
<dbReference type="RefSeq" id="WP_406698806.1">
    <property type="nucleotide sequence ID" value="NZ_CP155447.1"/>
</dbReference>
<evidence type="ECO:0000256" key="2">
    <source>
        <dbReference type="ARBA" id="ARBA00022630"/>
    </source>
</evidence>
<dbReference type="GO" id="GO:0071949">
    <property type="term" value="F:FAD binding"/>
    <property type="evidence" value="ECO:0007669"/>
    <property type="project" value="InterPro"/>
</dbReference>
<gene>
    <name evidence="6" type="ORF">V5E97_07955</name>
</gene>
<dbReference type="EMBL" id="CP155447">
    <property type="protein sequence ID" value="XBH05955.1"/>
    <property type="molecule type" value="Genomic_DNA"/>
</dbReference>
<feature type="domain" description="FAD-binding" evidence="5">
    <location>
        <begin position="5"/>
        <end position="338"/>
    </location>
</feature>
<protein>
    <submittedName>
        <fullName evidence="6">FAD-dependent monooxygenase</fullName>
    </submittedName>
</protein>
<evidence type="ECO:0000256" key="1">
    <source>
        <dbReference type="ARBA" id="ARBA00001974"/>
    </source>
</evidence>
<dbReference type="PANTHER" id="PTHR46496">
    <property type="match status" value="1"/>
</dbReference>
<comment type="cofactor">
    <cofactor evidence="1">
        <name>FAD</name>
        <dbReference type="ChEBI" id="CHEBI:57692"/>
    </cofactor>
</comment>
<evidence type="ECO:0000256" key="3">
    <source>
        <dbReference type="ARBA" id="ARBA00022827"/>
    </source>
</evidence>
<dbReference type="SUPFAM" id="SSF51905">
    <property type="entry name" value="FAD/NAD(P)-binding domain"/>
    <property type="match status" value="1"/>
</dbReference>
<dbReference type="InterPro" id="IPR002938">
    <property type="entry name" value="FAD-bd"/>
</dbReference>
<dbReference type="PANTHER" id="PTHR46496:SF1">
    <property type="entry name" value="ZEAXANTHIN EPOXIDASE, CHLOROPLASTIC"/>
    <property type="match status" value="1"/>
</dbReference>
<dbReference type="GO" id="GO:0004497">
    <property type="term" value="F:monooxygenase activity"/>
    <property type="evidence" value="ECO:0007669"/>
    <property type="project" value="UniProtKB-KW"/>
</dbReference>
<keyword evidence="4" id="KW-0560">Oxidoreductase</keyword>
<dbReference type="PRINTS" id="PR00420">
    <property type="entry name" value="RNGMNOXGNASE"/>
</dbReference>
<dbReference type="Pfam" id="PF01494">
    <property type="entry name" value="FAD_binding_3"/>
    <property type="match status" value="1"/>
</dbReference>
<evidence type="ECO:0000313" key="6">
    <source>
        <dbReference type="EMBL" id="XBH05955.1"/>
    </source>
</evidence>
<evidence type="ECO:0000259" key="5">
    <source>
        <dbReference type="Pfam" id="PF01494"/>
    </source>
</evidence>